<feature type="non-terminal residue" evidence="1">
    <location>
        <position position="1"/>
    </location>
</feature>
<accession>J9FPX2</accession>
<dbReference type="AlphaFoldDB" id="J9FPX2"/>
<name>J9FPX2_9ZZZZ</name>
<protein>
    <submittedName>
        <fullName evidence="1">Uncharacterized protein</fullName>
    </submittedName>
</protein>
<dbReference type="EMBL" id="AMCI01004988">
    <property type="protein sequence ID" value="EJW97001.1"/>
    <property type="molecule type" value="Genomic_DNA"/>
</dbReference>
<proteinExistence type="predicted"/>
<gene>
    <name evidence="1" type="ORF">EVA_14890</name>
</gene>
<evidence type="ECO:0000313" key="1">
    <source>
        <dbReference type="EMBL" id="EJW97001.1"/>
    </source>
</evidence>
<comment type="caution">
    <text evidence="1">The sequence shown here is derived from an EMBL/GenBank/DDBJ whole genome shotgun (WGS) entry which is preliminary data.</text>
</comment>
<sequence>YEYLVNFNKMPNNSQAFLFKIQALVLQ</sequence>
<organism evidence="1">
    <name type="scientific">gut metagenome</name>
    <dbReference type="NCBI Taxonomy" id="749906"/>
    <lineage>
        <taxon>unclassified sequences</taxon>
        <taxon>metagenomes</taxon>
        <taxon>organismal metagenomes</taxon>
    </lineage>
</organism>
<reference evidence="1" key="1">
    <citation type="journal article" date="2012" name="PLoS ONE">
        <title>Gene sets for utilization of primary and secondary nutrition supplies in the distal gut of endangered iberian lynx.</title>
        <authorList>
            <person name="Alcaide M."/>
            <person name="Messina E."/>
            <person name="Richter M."/>
            <person name="Bargiela R."/>
            <person name="Peplies J."/>
            <person name="Huws S.A."/>
            <person name="Newbold C.J."/>
            <person name="Golyshin P.N."/>
            <person name="Simon M.A."/>
            <person name="Lopez G."/>
            <person name="Yakimov M.M."/>
            <person name="Ferrer M."/>
        </authorList>
    </citation>
    <scope>NUCLEOTIDE SEQUENCE</scope>
</reference>